<sequence length="239" mass="26848">MEHMEYIAKKEIDFKEPIVITGFPSIGLIGNIATRQIIKELNLDYIGYFDSPNIPPIMTVENGKIYPPIRAHANENIVAIFSEVLIPQNIVYSLTDKLLEYTSHINPKVIVNLDGITSLNPKDIYAVSTSEDILTNIKEQKIPILEFGMVGGMSGLISLKSADKNIPSLCLMAETPGLRPDPMGASNVIEVLNKLYNLNVNTEELIKEDEKIKEKLKKLAEEHLKLMTKQQKVENPMYL</sequence>
<dbReference type="Gene3D" id="3.40.50.10900">
    <property type="entry name" value="PAC-like subunit"/>
    <property type="match status" value="1"/>
</dbReference>
<name>F8AK31_METOI</name>
<dbReference type="InterPro" id="IPR038389">
    <property type="entry name" value="PSMG2_sf"/>
</dbReference>
<dbReference type="AlphaFoldDB" id="F8AK31"/>
<dbReference type="Pfam" id="PF09754">
    <property type="entry name" value="PAC2"/>
    <property type="match status" value="1"/>
</dbReference>
<dbReference type="InterPro" id="IPR004425">
    <property type="entry name" value="MJ0106-like"/>
</dbReference>
<dbReference type="NCBIfam" id="TIGR00161">
    <property type="entry name" value="proteasome assembly chaperone family protein"/>
    <property type="match status" value="1"/>
</dbReference>
<gene>
    <name evidence="1" type="ordered locus">Metok_1431</name>
</gene>
<dbReference type="eggNOG" id="arCOG00347">
    <property type="taxonomic scope" value="Archaea"/>
</dbReference>
<dbReference type="HOGENOM" id="CLU_075000_0_0_2"/>
<dbReference type="SUPFAM" id="SSF159659">
    <property type="entry name" value="Cgl1923-like"/>
    <property type="match status" value="1"/>
</dbReference>
<dbReference type="KEGG" id="mok:Metok_1431"/>
<dbReference type="InterPro" id="IPR019151">
    <property type="entry name" value="Proteasome_assmbl_chaperone_2"/>
</dbReference>
<dbReference type="EMBL" id="CP002792">
    <property type="protein sequence ID" value="AEH07396.1"/>
    <property type="molecule type" value="Genomic_DNA"/>
</dbReference>
<dbReference type="RefSeq" id="WP_013867578.1">
    <property type="nucleotide sequence ID" value="NC_015636.1"/>
</dbReference>
<evidence type="ECO:0008006" key="3">
    <source>
        <dbReference type="Google" id="ProtNLM"/>
    </source>
</evidence>
<reference evidence="1" key="1">
    <citation type="submission" date="2011-05" db="EMBL/GenBank/DDBJ databases">
        <title>Complete sequence of chromosome of Methanothermococcus okinawensis IH1.</title>
        <authorList>
            <consortium name="US DOE Joint Genome Institute"/>
            <person name="Lucas S."/>
            <person name="Han J."/>
            <person name="Lapidus A."/>
            <person name="Cheng J.-F."/>
            <person name="Goodwin L."/>
            <person name="Pitluck S."/>
            <person name="Peters L."/>
            <person name="Mikhailova N."/>
            <person name="Held B."/>
            <person name="Han C."/>
            <person name="Tapia R."/>
            <person name="Land M."/>
            <person name="Hauser L."/>
            <person name="Kyrpides N."/>
            <person name="Ivanova N."/>
            <person name="Pagani I."/>
            <person name="Sieprawska-Lupa M."/>
            <person name="Takai K."/>
            <person name="Miyazaki J."/>
            <person name="Whitman W."/>
            <person name="Woyke T."/>
        </authorList>
    </citation>
    <scope>NUCLEOTIDE SEQUENCE [LARGE SCALE GENOMIC DNA]</scope>
    <source>
        <strain evidence="1">IH1</strain>
    </source>
</reference>
<dbReference type="GeneID" id="10773588"/>
<organism evidence="1 2">
    <name type="scientific">Methanothermococcus okinawensis (strain DSM 14208 / JCM 11175 / IH1)</name>
    <dbReference type="NCBI Taxonomy" id="647113"/>
    <lineage>
        <taxon>Archaea</taxon>
        <taxon>Methanobacteriati</taxon>
        <taxon>Methanobacteriota</taxon>
        <taxon>Methanomada group</taxon>
        <taxon>Methanococci</taxon>
        <taxon>Methanococcales</taxon>
        <taxon>Methanococcaceae</taxon>
        <taxon>Methanothermococcus</taxon>
    </lineage>
</organism>
<evidence type="ECO:0000313" key="2">
    <source>
        <dbReference type="Proteomes" id="UP000009296"/>
    </source>
</evidence>
<evidence type="ECO:0000313" key="1">
    <source>
        <dbReference type="EMBL" id="AEH07396.1"/>
    </source>
</evidence>
<proteinExistence type="predicted"/>
<dbReference type="PANTHER" id="PTHR35610">
    <property type="entry name" value="3-ISOPROPYLMALATE DEHYDRATASE-RELATED"/>
    <property type="match status" value="1"/>
</dbReference>
<keyword evidence="2" id="KW-1185">Reference proteome</keyword>
<dbReference type="STRING" id="647113.Metok_1431"/>
<dbReference type="PANTHER" id="PTHR35610:SF8">
    <property type="entry name" value="3-ISOPROPYLMALATE DEHYDRATASE"/>
    <property type="match status" value="1"/>
</dbReference>
<protein>
    <recommendedName>
        <fullName evidence="3">3-isopropylmalate dehydratase</fullName>
    </recommendedName>
</protein>
<dbReference type="Proteomes" id="UP000009296">
    <property type="component" value="Chromosome"/>
</dbReference>
<accession>F8AK31</accession>